<feature type="compositionally biased region" description="Polar residues" evidence="1">
    <location>
        <begin position="1792"/>
        <end position="1804"/>
    </location>
</feature>
<feature type="domain" description="BAH" evidence="2">
    <location>
        <begin position="2635"/>
        <end position="2756"/>
    </location>
</feature>
<dbReference type="PANTHER" id="PTHR12505">
    <property type="entry name" value="PHD FINGER TRANSCRIPTION FACTOR"/>
    <property type="match status" value="1"/>
</dbReference>
<dbReference type="Pfam" id="PF01426">
    <property type="entry name" value="BAH"/>
    <property type="match status" value="1"/>
</dbReference>
<feature type="compositionally biased region" description="Basic residues" evidence="1">
    <location>
        <begin position="1713"/>
        <end position="1722"/>
    </location>
</feature>
<feature type="compositionally biased region" description="Pro residues" evidence="1">
    <location>
        <begin position="1110"/>
        <end position="1119"/>
    </location>
</feature>
<feature type="region of interest" description="Disordered" evidence="1">
    <location>
        <begin position="154"/>
        <end position="356"/>
    </location>
</feature>
<organism evidence="3 4">
    <name type="scientific">Anabas testudineus</name>
    <name type="common">Climbing perch</name>
    <name type="synonym">Anthias testudineus</name>
    <dbReference type="NCBI Taxonomy" id="64144"/>
    <lineage>
        <taxon>Eukaryota</taxon>
        <taxon>Metazoa</taxon>
        <taxon>Chordata</taxon>
        <taxon>Craniata</taxon>
        <taxon>Vertebrata</taxon>
        <taxon>Euteleostomi</taxon>
        <taxon>Actinopterygii</taxon>
        <taxon>Neopterygii</taxon>
        <taxon>Teleostei</taxon>
        <taxon>Neoteleostei</taxon>
        <taxon>Acanthomorphata</taxon>
        <taxon>Anabantaria</taxon>
        <taxon>Anabantiformes</taxon>
        <taxon>Anabantoidei</taxon>
        <taxon>Anabantidae</taxon>
        <taxon>Anabas</taxon>
    </lineage>
</organism>
<dbReference type="InterPro" id="IPR001025">
    <property type="entry name" value="BAH_dom"/>
</dbReference>
<feature type="compositionally biased region" description="Basic and acidic residues" evidence="1">
    <location>
        <begin position="1737"/>
        <end position="1755"/>
    </location>
</feature>
<feature type="compositionally biased region" description="Low complexity" evidence="1">
    <location>
        <begin position="1120"/>
        <end position="1135"/>
    </location>
</feature>
<feature type="compositionally biased region" description="Basic and acidic residues" evidence="1">
    <location>
        <begin position="1036"/>
        <end position="1050"/>
    </location>
</feature>
<dbReference type="Gene3D" id="2.30.30.490">
    <property type="match status" value="1"/>
</dbReference>
<feature type="compositionally biased region" description="Basic and acidic residues" evidence="1">
    <location>
        <begin position="2345"/>
        <end position="2356"/>
    </location>
</feature>
<dbReference type="PANTHER" id="PTHR12505:SF22">
    <property type="entry name" value="BAH AND COILED-COIL DOMAIN-CONTAINING PROTEIN 1"/>
    <property type="match status" value="1"/>
</dbReference>
<dbReference type="InterPro" id="IPR052429">
    <property type="entry name" value="BAH_domain_protein"/>
</dbReference>
<feature type="compositionally biased region" description="Low complexity" evidence="1">
    <location>
        <begin position="711"/>
        <end position="723"/>
    </location>
</feature>
<feature type="region of interest" description="Disordered" evidence="1">
    <location>
        <begin position="2345"/>
        <end position="2423"/>
    </location>
</feature>
<feature type="region of interest" description="Disordered" evidence="1">
    <location>
        <begin position="1298"/>
        <end position="1383"/>
    </location>
</feature>
<feature type="compositionally biased region" description="Basic and acidic residues" evidence="1">
    <location>
        <begin position="1229"/>
        <end position="1251"/>
    </location>
</feature>
<dbReference type="Ensembl" id="ENSATET00000019904.3">
    <property type="protein sequence ID" value="ENSATEP00000019574.1"/>
    <property type="gene ID" value="ENSATEG00000013646.3"/>
</dbReference>
<feature type="region of interest" description="Disordered" evidence="1">
    <location>
        <begin position="1565"/>
        <end position="1613"/>
    </location>
</feature>
<feature type="region of interest" description="Disordered" evidence="1">
    <location>
        <begin position="2483"/>
        <end position="2618"/>
    </location>
</feature>
<feature type="compositionally biased region" description="Basic and acidic residues" evidence="1">
    <location>
        <begin position="2528"/>
        <end position="2540"/>
    </location>
</feature>
<feature type="compositionally biased region" description="Low complexity" evidence="1">
    <location>
        <begin position="2493"/>
        <end position="2511"/>
    </location>
</feature>
<feature type="compositionally biased region" description="Basic and acidic residues" evidence="1">
    <location>
        <begin position="623"/>
        <end position="634"/>
    </location>
</feature>
<dbReference type="SMART" id="SM00439">
    <property type="entry name" value="BAH"/>
    <property type="match status" value="1"/>
</dbReference>
<protein>
    <recommendedName>
        <fullName evidence="2">BAH domain-containing protein</fullName>
    </recommendedName>
</protein>
<feature type="region of interest" description="Disordered" evidence="1">
    <location>
        <begin position="1917"/>
        <end position="1945"/>
    </location>
</feature>
<reference evidence="3" key="3">
    <citation type="submission" date="2025-09" db="UniProtKB">
        <authorList>
            <consortium name="Ensembl"/>
        </authorList>
    </citation>
    <scope>IDENTIFICATION</scope>
</reference>
<feature type="compositionally biased region" description="Polar residues" evidence="1">
    <location>
        <begin position="576"/>
        <end position="586"/>
    </location>
</feature>
<feature type="region of interest" description="Disordered" evidence="1">
    <location>
        <begin position="1014"/>
        <end position="1277"/>
    </location>
</feature>
<feature type="compositionally biased region" description="Polar residues" evidence="1">
    <location>
        <begin position="530"/>
        <end position="548"/>
    </location>
</feature>
<dbReference type="Gene3D" id="2.30.30.140">
    <property type="match status" value="1"/>
</dbReference>
<dbReference type="Pfam" id="PF21744">
    <property type="entry name" value="BAHCC1-like_Tudor"/>
    <property type="match status" value="1"/>
</dbReference>
<proteinExistence type="predicted"/>
<dbReference type="OMA" id="CHVQPLT"/>
<feature type="region of interest" description="Disordered" evidence="1">
    <location>
        <begin position="68"/>
        <end position="96"/>
    </location>
</feature>
<dbReference type="GeneTree" id="ENSGT00940000160116"/>
<feature type="compositionally biased region" description="Low complexity" evidence="1">
    <location>
        <begin position="1052"/>
        <end position="1069"/>
    </location>
</feature>
<feature type="compositionally biased region" description="Basic and acidic residues" evidence="1">
    <location>
        <begin position="1307"/>
        <end position="1321"/>
    </location>
</feature>
<dbReference type="InterPro" id="IPR048924">
    <property type="entry name" value="BAHCC1-like_Tudor"/>
</dbReference>
<feature type="compositionally biased region" description="Basic residues" evidence="1">
    <location>
        <begin position="243"/>
        <end position="256"/>
    </location>
</feature>
<feature type="compositionally biased region" description="Basic and acidic residues" evidence="1">
    <location>
        <begin position="1352"/>
        <end position="1364"/>
    </location>
</feature>
<dbReference type="STRING" id="64144.ENSATEP00000019574"/>
<feature type="compositionally biased region" description="Polar residues" evidence="1">
    <location>
        <begin position="2147"/>
        <end position="2169"/>
    </location>
</feature>
<accession>A0A3Q1IJY1</accession>
<feature type="compositionally biased region" description="Basic and acidic residues" evidence="1">
    <location>
        <begin position="264"/>
        <end position="283"/>
    </location>
</feature>
<name>A0A3Q1IJY1_ANATE</name>
<feature type="compositionally biased region" description="Basic and acidic residues" evidence="1">
    <location>
        <begin position="768"/>
        <end position="780"/>
    </location>
</feature>
<dbReference type="OrthoDB" id="6426227at2759"/>
<feature type="compositionally biased region" description="Acidic residues" evidence="1">
    <location>
        <begin position="1917"/>
        <end position="1935"/>
    </location>
</feature>
<evidence type="ECO:0000259" key="2">
    <source>
        <dbReference type="PROSITE" id="PS51038"/>
    </source>
</evidence>
<feature type="compositionally biased region" description="Polar residues" evidence="1">
    <location>
        <begin position="2544"/>
        <end position="2554"/>
    </location>
</feature>
<dbReference type="InterPro" id="IPR056841">
    <property type="entry name" value="TNRC18_BAHCC1-like_SH3"/>
</dbReference>
<feature type="compositionally biased region" description="Acidic residues" evidence="1">
    <location>
        <begin position="2400"/>
        <end position="2411"/>
    </location>
</feature>
<feature type="region of interest" description="Disordered" evidence="1">
    <location>
        <begin position="2102"/>
        <end position="2171"/>
    </location>
</feature>
<dbReference type="GO" id="GO:0003682">
    <property type="term" value="F:chromatin binding"/>
    <property type="evidence" value="ECO:0007669"/>
    <property type="project" value="InterPro"/>
</dbReference>
<dbReference type="PROSITE" id="PS51038">
    <property type="entry name" value="BAH"/>
    <property type="match status" value="1"/>
</dbReference>
<dbReference type="InterPro" id="IPR043151">
    <property type="entry name" value="BAH_sf"/>
</dbReference>
<feature type="compositionally biased region" description="Basic residues" evidence="1">
    <location>
        <begin position="1586"/>
        <end position="1599"/>
    </location>
</feature>
<evidence type="ECO:0000256" key="1">
    <source>
        <dbReference type="SAM" id="MobiDB-lite"/>
    </source>
</evidence>
<reference evidence="3" key="2">
    <citation type="submission" date="2025-08" db="UniProtKB">
        <authorList>
            <consortium name="Ensembl"/>
        </authorList>
    </citation>
    <scope>IDENTIFICATION</scope>
</reference>
<feature type="compositionally biased region" description="Polar residues" evidence="1">
    <location>
        <begin position="1090"/>
        <end position="1100"/>
    </location>
</feature>
<feature type="compositionally biased region" description="Low complexity" evidence="1">
    <location>
        <begin position="80"/>
        <end position="89"/>
    </location>
</feature>
<dbReference type="InParanoid" id="A0A3Q1IJY1"/>
<feature type="compositionally biased region" description="Low complexity" evidence="1">
    <location>
        <begin position="1014"/>
        <end position="1023"/>
    </location>
</feature>
<feature type="region of interest" description="Disordered" evidence="1">
    <location>
        <begin position="429"/>
        <end position="548"/>
    </location>
</feature>
<evidence type="ECO:0000313" key="3">
    <source>
        <dbReference type="Ensembl" id="ENSATEP00000019574.1"/>
    </source>
</evidence>
<evidence type="ECO:0000313" key="4">
    <source>
        <dbReference type="Proteomes" id="UP000265040"/>
    </source>
</evidence>
<dbReference type="CDD" id="cd04714">
    <property type="entry name" value="BAH_BAHCC1"/>
    <property type="match status" value="1"/>
</dbReference>
<feature type="compositionally biased region" description="Basic and acidic residues" evidence="1">
    <location>
        <begin position="733"/>
        <end position="744"/>
    </location>
</feature>
<feature type="compositionally biased region" description="Polar residues" evidence="1">
    <location>
        <begin position="284"/>
        <end position="302"/>
    </location>
</feature>
<feature type="compositionally biased region" description="Polar residues" evidence="1">
    <location>
        <begin position="2562"/>
        <end position="2573"/>
    </location>
</feature>
<keyword evidence="4" id="KW-1185">Reference proteome</keyword>
<feature type="region of interest" description="Disordered" evidence="1">
    <location>
        <begin position="1713"/>
        <end position="1855"/>
    </location>
</feature>
<feature type="region of interest" description="Disordered" evidence="1">
    <location>
        <begin position="567"/>
        <end position="831"/>
    </location>
</feature>
<feature type="compositionally biased region" description="Basic and acidic residues" evidence="1">
    <location>
        <begin position="1139"/>
        <end position="1149"/>
    </location>
</feature>
<feature type="region of interest" description="Disordered" evidence="1">
    <location>
        <begin position="2440"/>
        <end position="2470"/>
    </location>
</feature>
<feature type="compositionally biased region" description="Acidic residues" evidence="1">
    <location>
        <begin position="1367"/>
        <end position="1376"/>
    </location>
</feature>
<dbReference type="Proteomes" id="UP000265040">
    <property type="component" value="Chromosome 19"/>
</dbReference>
<feature type="compositionally biased region" description="Acidic residues" evidence="1">
    <location>
        <begin position="1756"/>
        <end position="1770"/>
    </location>
</feature>
<sequence length="2762" mass="299352">MESRDFAPPHLLTERSALVHSAASRMAAGGHSSMQHPAHFQPGKYYSSHLSMAPHSGASFMGSFLASSLGSPSHPPHPSGPAASPSSPSYRAGPHSSASPIWFPHSHEGYPSYTGSLASPFLPMSPLDHHSNGLYGQHRFYETQKDHFYLRGLPPQPPLLSTNHSLAPLSRTAPGHPLGSCSRETDTGGGGGKGTKDVGEKGVSSVSKEKERSSSKERHQESKDKHLHHHHPHQTNPLSTPSCHHHQAYPHPHHPLLPHITSQGREEDHRHSLERHKEFRDSDSGSQGTKHMSACKLSSGSGPETGSGVKGGGLSSCSGGGVGRPSSGGGRRCSKDGPINGEMRISESSPSSSECMRRGAGVAATAILAPPTPHSVASYSMPPPPPPPPPPHALHMGSTVTGGWLHHTHHHPHTDFYCPPAPLTLTPSKDPATIPAVSSREAKVTGPTYVPSVAPLGDVAAPDCRGAGGGGRKGDSKNGDGSYESPSHHLSRLSSCQKKDKSQSHQQELGFGKADKPPDWSHQTQHFHKPSSNTSSQPELRSCSLETSSSFRDVEIVEDVYRPSLSLDAQGAHSGASKNVSDTSTPPFRDCSLSGPHPEGRVGSGAHREGQKVARIRHQQHSSHKETTEEKGRDGGQTALSWGTRGVHQDDQRKGSHHVSGGSGEVRGLSNRAPNSEHNQLHSQPPPPLSRSASHSTEGEGSAMKNLMNYSSQQPSLLPQRSPFGGLGCLKQSGERAERGDRGGAKSNTSLQDPPKQSLPPRRGATNEGERGDRGGKEAGEAGEGEVRQPPVGIAVAVARPPHPSPDNTPGHSRQGRVLPSMKGMSRPVYPLGREADDRKRITEDQISLHHLDRDREMIIRENKDRVEFARIHPSSSCHGDLTSHLLVPGGASQLGADPVAHAHPAHHHWMQRTGSPSLWMGPSYGLSHVGMSPGFPPGLPSPLQPVLGSLTQDPNSPLMVLPTEPGPHHHLDVLEQSGLWPPVYGSRGPPPHLQHHPVYSRSPFLRQQELYALQHQHQQQQRAMEHMQRLSSGQRKQEEHAITIEDAPHESSASRTPSSSSSSSTTSSHVAKPFSHTPPPPKTPTPSSGICTSSCQSPCYHSPSRRPRPPNPLTPAPSPAAAAPRSPAISPVPSHLSKGLERGSDRGEGQPPQDYPQSLEPDLPPVYTYPSITMGYKAGPSSPEARLAEQATVEVEPAEPDSKPLPHPHLVQPLTKEEERKEEEDGRDCEVLESQRGDPEEEKEERHAEAKGYSFSEPESETGLPPCPSTASVPDLAYPATATGKALKVELSLGCLGQKTGLEEPQLSKEQEDDREHEKEDMQEDEGEKLEAEPTGYTTSVPVEPEEEDEKEKTEEDRDRNGENLEAVEVEEEEEGSRMNPAGDTVELICNSPVQYPSSDPPTANTAAHLQGAYMWSLELLIAAALCATRDALCPPVPSVRAPSPPPHHGMEILGELADLEIQQRSRESQEEDTEGGDKLTFDLHSLATLAAARALEMGVGAVHVGADQQCPIRKRLNLRRKCSWTPRHEPVCPVKGSMETMGGEELAMRVQLAELQRRYKEKQRELAKLQRKHDHQKEETSRSPARRGPGRPRKRKSTPGPAAAESTKRLRTGMNLLEEKARKKMSSHSFNSLSAAQMKARCKHRGRPSALSSRLGRQVTQLKQKTAAHCGAASTAMLHCRAAPGAEETPKGEYRHGGKDSQLDWAVGQAIKRKRGRKPKALMGVDPNRAHHKDSRISDKQEVREEKSDSDSSEHEEDDGSYDSEDGASDIKIHSSSKEAPANPPGIVPFSSQPSKIQANQKARSKRPGPPGMASLLSIDQRRESRGPNLSSIERGRPDHQGTKRTSLPSWGVSPVGCGFVDSRANHSALTEVNKTGKETVRKNSAGQSILGKAKGHAVSRLLQSFAADDDFRLDEESSFSEGEEEDDEEEEEETKKSVHLPPNMPCRIPALPNCVLSKEMLVDGLKILISKEDELLYAACVQTLDLPDIFSVVIEGERGNRPRIYTLEQLLQEAVLDVRPQTEAILTTGTRVCAYWSERSRCLYPGYVHRGGPGDEEKEGSVMVEFDDGDRGRISLANIRLLPPGYQICCAESSPALLISPGRHGRRSSTQEKKDTPTEKQANEEPAGRPPEKRPVGRPKKIRSASQTTATSVTDTVNKGNTSLLNWSAPRKKPPVDFFLFNGTSRKTQRRIRERDLGLFHRPASHSLTPPTPNNGIFGSPFEVDSFSSIANGYSTFGSGGNSGAGRLVTTVASMGLRDSSSSSACSSAVTMAMASGNRKPVSERDRKQFLVKLDHEGVTSPKTKNGKALLRLGVSGGRGGKSIASAGAPLRYIHPSLLVKDGKKKGGERDSNGARSETLLKSTPPLRKDLLTSSLGVQGGDYSLDYPSDCPSSYSELDEDDEDDGQDAEARRRSAAVTSHRGSRFLSRLSVCFSSSSSSSSSSGSISSSSLCSSDNDSSYSSDEESSSVLLRRALLQQDKQKQRQNMNSDLLSPDPTTSSSPSGSTPAHGYVAKASMAVSGSKVRADRPEDRKEFMTKGSMMTNSSTSKTQLKRKEGISNSHHQSQQPKPASKDPSAAKRQRMSSPEPLPNMAPLQPGRQLWKWSGNPTQRRGLKGKARKLFYKAIVRGKETVRVGDCAVFLSPGRPQLPYVGRVESLWESWSSSMVVRVKWFYHPEETRLGKRHRDGKNALYQSSHEDENDVQTISHRCQVVSKAEYDLLIRERKPGNTANDLFYLAGTYEPTTGQLISADGMAIVS</sequence>
<feature type="compositionally biased region" description="Gly residues" evidence="1">
    <location>
        <begin position="303"/>
        <end position="331"/>
    </location>
</feature>
<feature type="compositionally biased region" description="Basic and acidic residues" evidence="1">
    <location>
        <begin position="2112"/>
        <end position="2138"/>
    </location>
</feature>
<dbReference type="FunCoup" id="A0A3Q1IJY1">
    <property type="interactions" value="303"/>
</dbReference>
<feature type="compositionally biased region" description="Basic and acidic residues" evidence="1">
    <location>
        <begin position="207"/>
        <end position="224"/>
    </location>
</feature>
<reference evidence="3" key="1">
    <citation type="submission" date="2021-04" db="EMBL/GenBank/DDBJ databases">
        <authorList>
            <consortium name="Wellcome Sanger Institute Data Sharing"/>
        </authorList>
    </citation>
    <scope>NUCLEOTIDE SEQUENCE [LARGE SCALE GENOMIC DNA]</scope>
</reference>
<dbReference type="Pfam" id="PF24912">
    <property type="entry name" value="SH3_TNRC18"/>
    <property type="match status" value="1"/>
</dbReference>
<feature type="compositionally biased region" description="Polar residues" evidence="1">
    <location>
        <begin position="672"/>
        <end position="683"/>
    </location>
</feature>